<keyword evidence="4 13" id="KW-0812">Transmembrane</keyword>
<dbReference type="GO" id="GO:0017046">
    <property type="term" value="F:peptide hormone binding"/>
    <property type="evidence" value="ECO:0007669"/>
    <property type="project" value="TreeGrafter"/>
</dbReference>
<dbReference type="InterPro" id="IPR003051">
    <property type="entry name" value="GPCR_2_CRF_rcpt"/>
</dbReference>
<dbReference type="InterPro" id="IPR017983">
    <property type="entry name" value="GPCR_2_secretin-like_CS"/>
</dbReference>
<feature type="transmembrane region" description="Helical" evidence="13">
    <location>
        <begin position="204"/>
        <end position="225"/>
    </location>
</feature>
<evidence type="ECO:0000256" key="3">
    <source>
        <dbReference type="ARBA" id="ARBA00022475"/>
    </source>
</evidence>
<feature type="transmembrane region" description="Helical" evidence="13">
    <location>
        <begin position="133"/>
        <end position="151"/>
    </location>
</feature>
<evidence type="ECO:0000256" key="2">
    <source>
        <dbReference type="ARBA" id="ARBA00005314"/>
    </source>
</evidence>
<dbReference type="GO" id="GO:0007166">
    <property type="term" value="P:cell surface receptor signaling pathway"/>
    <property type="evidence" value="ECO:0007669"/>
    <property type="project" value="InterPro"/>
</dbReference>
<dbReference type="PROSITE" id="PS50261">
    <property type="entry name" value="G_PROTEIN_RECEP_F2_4"/>
    <property type="match status" value="1"/>
</dbReference>
<evidence type="ECO:0000259" key="15">
    <source>
        <dbReference type="PROSITE" id="PS50261"/>
    </source>
</evidence>
<evidence type="ECO:0000256" key="10">
    <source>
        <dbReference type="ARBA" id="ARBA00023170"/>
    </source>
</evidence>
<dbReference type="Gene3D" id="4.10.1240.10">
    <property type="entry name" value="GPCR, family 2, extracellular hormone receptor domain"/>
    <property type="match status" value="1"/>
</dbReference>
<evidence type="ECO:0000313" key="16">
    <source>
        <dbReference type="EMBL" id="KAH3706203.1"/>
    </source>
</evidence>
<evidence type="ECO:0000256" key="5">
    <source>
        <dbReference type="ARBA" id="ARBA00022729"/>
    </source>
</evidence>
<dbReference type="Pfam" id="PF02793">
    <property type="entry name" value="HRM"/>
    <property type="match status" value="1"/>
</dbReference>
<evidence type="ECO:0000256" key="1">
    <source>
        <dbReference type="ARBA" id="ARBA00004651"/>
    </source>
</evidence>
<keyword evidence="3" id="KW-1003">Cell membrane</keyword>
<keyword evidence="10" id="KW-0675">Receptor</keyword>
<name>A0A9D4BUB2_DREPO</name>
<dbReference type="AlphaFoldDB" id="A0A9D4BUB2"/>
<organism evidence="16 17">
    <name type="scientific">Dreissena polymorpha</name>
    <name type="common">Zebra mussel</name>
    <name type="synonym">Mytilus polymorpha</name>
    <dbReference type="NCBI Taxonomy" id="45954"/>
    <lineage>
        <taxon>Eukaryota</taxon>
        <taxon>Metazoa</taxon>
        <taxon>Spiralia</taxon>
        <taxon>Lophotrochozoa</taxon>
        <taxon>Mollusca</taxon>
        <taxon>Bivalvia</taxon>
        <taxon>Autobranchia</taxon>
        <taxon>Heteroconchia</taxon>
        <taxon>Euheterodonta</taxon>
        <taxon>Imparidentia</taxon>
        <taxon>Neoheterodontei</taxon>
        <taxon>Myida</taxon>
        <taxon>Dreissenoidea</taxon>
        <taxon>Dreissenidae</taxon>
        <taxon>Dreissena</taxon>
    </lineage>
</organism>
<keyword evidence="8 13" id="KW-0472">Membrane</keyword>
<evidence type="ECO:0008006" key="18">
    <source>
        <dbReference type="Google" id="ProtNLM"/>
    </source>
</evidence>
<proteinExistence type="inferred from homology"/>
<dbReference type="Pfam" id="PF00002">
    <property type="entry name" value="7tm_2"/>
    <property type="match status" value="1"/>
</dbReference>
<evidence type="ECO:0000256" key="8">
    <source>
        <dbReference type="ARBA" id="ARBA00023136"/>
    </source>
</evidence>
<dbReference type="SUPFAM" id="SSF111418">
    <property type="entry name" value="Hormone receptor domain"/>
    <property type="match status" value="1"/>
</dbReference>
<gene>
    <name evidence="16" type="ORF">DPMN_065584</name>
</gene>
<dbReference type="InterPro" id="IPR050332">
    <property type="entry name" value="GPCR_2"/>
</dbReference>
<dbReference type="PRINTS" id="PR01279">
    <property type="entry name" value="CRFRECEPTOR"/>
</dbReference>
<evidence type="ECO:0000256" key="9">
    <source>
        <dbReference type="ARBA" id="ARBA00023157"/>
    </source>
</evidence>
<keyword evidence="17" id="KW-1185">Reference proteome</keyword>
<dbReference type="SUPFAM" id="SSF81321">
    <property type="entry name" value="Family A G protein-coupled receptor-like"/>
    <property type="match status" value="1"/>
</dbReference>
<dbReference type="EMBL" id="JAIWYP010000014">
    <property type="protein sequence ID" value="KAH3706203.1"/>
    <property type="molecule type" value="Genomic_DNA"/>
</dbReference>
<dbReference type="InterPro" id="IPR001879">
    <property type="entry name" value="GPCR_2_extracellular_dom"/>
</dbReference>
<dbReference type="PRINTS" id="PR00249">
    <property type="entry name" value="GPCRSECRETIN"/>
</dbReference>
<reference evidence="16" key="1">
    <citation type="journal article" date="2019" name="bioRxiv">
        <title>The Genome of the Zebra Mussel, Dreissena polymorpha: A Resource for Invasive Species Research.</title>
        <authorList>
            <person name="McCartney M.A."/>
            <person name="Auch B."/>
            <person name="Kono T."/>
            <person name="Mallez S."/>
            <person name="Zhang Y."/>
            <person name="Obille A."/>
            <person name="Becker A."/>
            <person name="Abrahante J.E."/>
            <person name="Garbe J."/>
            <person name="Badalamenti J.P."/>
            <person name="Herman A."/>
            <person name="Mangelson H."/>
            <person name="Liachko I."/>
            <person name="Sullivan S."/>
            <person name="Sone E.D."/>
            <person name="Koren S."/>
            <person name="Silverstein K.A.T."/>
            <person name="Beckman K.B."/>
            <person name="Gohl D.M."/>
        </authorList>
    </citation>
    <scope>NUCLEOTIDE SEQUENCE</scope>
    <source>
        <strain evidence="16">Duluth1</strain>
        <tissue evidence="16">Whole animal</tissue>
    </source>
</reference>
<dbReference type="GO" id="GO:0008528">
    <property type="term" value="F:G protein-coupled peptide receptor activity"/>
    <property type="evidence" value="ECO:0007669"/>
    <property type="project" value="TreeGrafter"/>
</dbReference>
<keyword evidence="9" id="KW-1015">Disulfide bond</keyword>
<feature type="transmembrane region" description="Helical" evidence="13">
    <location>
        <begin position="179"/>
        <end position="197"/>
    </location>
</feature>
<dbReference type="GO" id="GO:0007188">
    <property type="term" value="P:adenylate cyclase-modulating G protein-coupled receptor signaling pathway"/>
    <property type="evidence" value="ECO:0007669"/>
    <property type="project" value="TreeGrafter"/>
</dbReference>
<dbReference type="PANTHER" id="PTHR45620:SF15">
    <property type="entry name" value="DIURETIC HORMONE 44 RECEPTOR 1-RELATED"/>
    <property type="match status" value="1"/>
</dbReference>
<keyword evidence="5" id="KW-0732">Signal</keyword>
<keyword evidence="7" id="KW-0297">G-protein coupled receptor</keyword>
<evidence type="ECO:0000313" key="17">
    <source>
        <dbReference type="Proteomes" id="UP000828390"/>
    </source>
</evidence>
<dbReference type="SMART" id="SM00008">
    <property type="entry name" value="HormR"/>
    <property type="match status" value="1"/>
</dbReference>
<dbReference type="Proteomes" id="UP000828390">
    <property type="component" value="Unassembled WGS sequence"/>
</dbReference>
<feature type="domain" description="G-protein coupled receptors family 2 profile 2" evidence="15">
    <location>
        <begin position="98"/>
        <end position="344"/>
    </location>
</feature>
<evidence type="ECO:0000256" key="11">
    <source>
        <dbReference type="ARBA" id="ARBA00023180"/>
    </source>
</evidence>
<feature type="transmembrane region" description="Helical" evidence="13">
    <location>
        <begin position="107"/>
        <end position="126"/>
    </location>
</feature>
<keyword evidence="6 13" id="KW-1133">Transmembrane helix</keyword>
<evidence type="ECO:0000256" key="6">
    <source>
        <dbReference type="ARBA" id="ARBA00022989"/>
    </source>
</evidence>
<dbReference type="GO" id="GO:0005886">
    <property type="term" value="C:plasma membrane"/>
    <property type="evidence" value="ECO:0007669"/>
    <property type="project" value="UniProtKB-SubCell"/>
</dbReference>
<comment type="caution">
    <text evidence="16">The sequence shown here is derived from an EMBL/GenBank/DDBJ whole genome shotgun (WGS) entry which is preliminary data.</text>
</comment>
<comment type="subcellular location">
    <subcellularLocation>
        <location evidence="1">Cell membrane</location>
        <topology evidence="1">Multi-pass membrane protein</topology>
    </subcellularLocation>
</comment>
<evidence type="ECO:0000256" key="12">
    <source>
        <dbReference type="ARBA" id="ARBA00023224"/>
    </source>
</evidence>
<feature type="transmembrane region" description="Helical" evidence="13">
    <location>
        <begin position="292"/>
        <end position="311"/>
    </location>
</feature>
<dbReference type="InterPro" id="IPR017981">
    <property type="entry name" value="GPCR_2-like_7TM"/>
</dbReference>
<dbReference type="PANTHER" id="PTHR45620">
    <property type="entry name" value="PDF RECEPTOR-LIKE PROTEIN-RELATED"/>
    <property type="match status" value="1"/>
</dbReference>
<evidence type="ECO:0000256" key="13">
    <source>
        <dbReference type="SAM" id="Phobius"/>
    </source>
</evidence>
<dbReference type="InterPro" id="IPR036445">
    <property type="entry name" value="GPCR_2_extracell_dom_sf"/>
</dbReference>
<comment type="similarity">
    <text evidence="2">Belongs to the G-protein coupled receptor 2 family.</text>
</comment>
<dbReference type="PROSITE" id="PS00650">
    <property type="entry name" value="G_PROTEIN_RECEP_F2_2"/>
    <property type="match status" value="1"/>
</dbReference>
<feature type="domain" description="G-protein coupled receptors family 2 profile 1" evidence="14">
    <location>
        <begin position="7"/>
        <end position="90"/>
    </location>
</feature>
<keyword evidence="11" id="KW-0325">Glycoprotein</keyword>
<evidence type="ECO:0000256" key="7">
    <source>
        <dbReference type="ARBA" id="ARBA00023040"/>
    </source>
</evidence>
<protein>
    <recommendedName>
        <fullName evidence="18">Corticotropin-releasing factor receptor 1</fullName>
    </recommendedName>
</protein>
<reference evidence="16" key="2">
    <citation type="submission" date="2020-11" db="EMBL/GenBank/DDBJ databases">
        <authorList>
            <person name="McCartney M.A."/>
            <person name="Auch B."/>
            <person name="Kono T."/>
            <person name="Mallez S."/>
            <person name="Becker A."/>
            <person name="Gohl D.M."/>
            <person name="Silverstein K.A.T."/>
            <person name="Koren S."/>
            <person name="Bechman K.B."/>
            <person name="Herman A."/>
            <person name="Abrahante J.E."/>
            <person name="Garbe J."/>
        </authorList>
    </citation>
    <scope>NUCLEOTIDE SEQUENCE</scope>
    <source>
        <strain evidence="16">Duluth1</strain>
        <tissue evidence="16">Whole animal</tissue>
    </source>
</reference>
<keyword evidence="12" id="KW-0807">Transducer</keyword>
<dbReference type="PROSITE" id="PS50227">
    <property type="entry name" value="G_PROTEIN_RECEP_F2_3"/>
    <property type="match status" value="1"/>
</dbReference>
<evidence type="ECO:0000256" key="4">
    <source>
        <dbReference type="ARBA" id="ARBA00022692"/>
    </source>
</evidence>
<dbReference type="InterPro" id="IPR000832">
    <property type="entry name" value="GPCR_2_secretin-like"/>
</dbReference>
<feature type="transmembrane region" description="Helical" evidence="13">
    <location>
        <begin position="323"/>
        <end position="343"/>
    </location>
</feature>
<sequence length="427" mass="48528">MTFNAEQCIVWFNRYYQQHPTAAPDDETLYCNTSWNSVSCWPRTPAGTVASIPCPSYLIGINHDNNATRECYPNGTWAAKTVYDLCVPNESHSSYHHEDTLDTAERVIYNVGYTISTLALGIALSLRCLRNSIHCHLIVSFIAKNLMWIIMRHSLVHLQFKWVCKLMTSLFNFLHATNFFWMFVEGMYLHVIIVWTFSADKIRLSYLLCIGWGIPAVNMIAWIIVRKLLADDDCWLPDQTKTEKYDYVYMAPILFVLCLNIIFMATIVWVLITKLRASHTLETRQYRKAVKATIILFPLLGITYVFFIMPPVNHPTVETVFKLINAILQSFQGLLVAFFYCFLNGEVKGVLKKKISRLNDARSLSTKFTRTSYGGWTRNSEYGHTAVTMANGAMEGGSALYPGTAKAVFTESIPLTDTNGASSNIEC</sequence>
<accession>A0A9D4BUB2</accession>
<evidence type="ECO:0000259" key="14">
    <source>
        <dbReference type="PROSITE" id="PS50227"/>
    </source>
</evidence>
<dbReference type="Gene3D" id="1.20.1070.10">
    <property type="entry name" value="Rhodopsin 7-helix transmembrane proteins"/>
    <property type="match status" value="1"/>
</dbReference>
<feature type="transmembrane region" description="Helical" evidence="13">
    <location>
        <begin position="247"/>
        <end position="272"/>
    </location>
</feature>